<protein>
    <recommendedName>
        <fullName evidence="2">Senescence domain-containing protein</fullName>
    </recommendedName>
</protein>
<feature type="compositionally biased region" description="Low complexity" evidence="1">
    <location>
        <begin position="377"/>
        <end position="393"/>
    </location>
</feature>
<evidence type="ECO:0000313" key="4">
    <source>
        <dbReference type="Proteomes" id="UP000292082"/>
    </source>
</evidence>
<dbReference type="Proteomes" id="UP000292082">
    <property type="component" value="Unassembled WGS sequence"/>
</dbReference>
<evidence type="ECO:0000256" key="1">
    <source>
        <dbReference type="SAM" id="MobiDB-lite"/>
    </source>
</evidence>
<dbReference type="Pfam" id="PF06911">
    <property type="entry name" value="Senescence"/>
    <property type="match status" value="2"/>
</dbReference>
<feature type="region of interest" description="Disordered" evidence="1">
    <location>
        <begin position="362"/>
        <end position="471"/>
    </location>
</feature>
<dbReference type="PANTHER" id="PTHR48125:SF10">
    <property type="entry name" value="OS12G0136300 PROTEIN"/>
    <property type="match status" value="1"/>
</dbReference>
<feature type="domain" description="Senescence" evidence="2">
    <location>
        <begin position="477"/>
        <end position="547"/>
    </location>
</feature>
<feature type="domain" description="Senescence" evidence="2">
    <location>
        <begin position="262"/>
        <end position="367"/>
    </location>
</feature>
<feature type="compositionally biased region" description="Low complexity" evidence="1">
    <location>
        <begin position="412"/>
        <end position="422"/>
    </location>
</feature>
<sequence>MATHPEAFVLLHIPEVSLSTSNTSEHGTLALECVTLATDSTDKDAPLAASLSASDRSLILVLRLGTLELPLDPARAISLHIAADGTRTYTFHSDVGQPGVPPADKESSFIRLTVPIPSRPDTHRAESVEALDHILAQYADFDWETEGGPYHDAPPHEDGTEAPNPTQEDLRGKLVLMDEASGEIVGELPNRVNIKEDPALADKEKATAKDGEPAPVMVELPEEMYDAYTGHGASVVPYVEPSSELEEAREIFVRAIPPEDQDWMTKSATLISQAISSSTSLLLHGLTSATNYYIGHSTPSPTPKGGVPPPPQPRALLLLSHPRTQSTLSSAYAISGQAVKVSSKTAAIVEDLIKRAVGATIDKGKSTAGPPVPPRPQASTATSAASVPSVASTGPPPPYPGAPDVRPPLPPRHSAAPSAAPSAPGPAPPLPPRGKSPLPGNVPGTPAKESLPASGTSTPASTSSGKPVGRSGKLALSANLILATVDDSLRRTFDVGSERATAVVAHKYGPEAAKSTHLATHTARNVTLVYIDMRGFARKALIKKAGKTWIQAKLGGGREMSGVVVDREAQSKKYD</sequence>
<dbReference type="STRING" id="114155.A0A4Q9PRS0"/>
<feature type="compositionally biased region" description="Low complexity" evidence="1">
    <location>
        <begin position="452"/>
        <end position="465"/>
    </location>
</feature>
<dbReference type="AlphaFoldDB" id="A0A4Q9PRS0"/>
<evidence type="ECO:0000259" key="2">
    <source>
        <dbReference type="Pfam" id="PF06911"/>
    </source>
</evidence>
<feature type="region of interest" description="Disordered" evidence="1">
    <location>
        <begin position="144"/>
        <end position="167"/>
    </location>
</feature>
<dbReference type="InterPro" id="IPR009686">
    <property type="entry name" value="Senescence/spartin_C"/>
</dbReference>
<feature type="compositionally biased region" description="Pro residues" evidence="1">
    <location>
        <begin position="394"/>
        <end position="411"/>
    </location>
</feature>
<dbReference type="PANTHER" id="PTHR48125">
    <property type="entry name" value="LP07818P1"/>
    <property type="match status" value="1"/>
</dbReference>
<evidence type="ECO:0000313" key="3">
    <source>
        <dbReference type="EMBL" id="TBU57080.1"/>
    </source>
</evidence>
<keyword evidence="4" id="KW-1185">Reference proteome</keyword>
<feature type="compositionally biased region" description="Pro residues" evidence="1">
    <location>
        <begin position="423"/>
        <end position="434"/>
    </location>
</feature>
<proteinExistence type="predicted"/>
<reference evidence="3 4" key="1">
    <citation type="submission" date="2019-01" db="EMBL/GenBank/DDBJ databases">
        <title>Draft genome sequences of three monokaryotic isolates of the white-rot basidiomycete fungus Dichomitus squalens.</title>
        <authorList>
            <consortium name="DOE Joint Genome Institute"/>
            <person name="Lopez S.C."/>
            <person name="Andreopoulos B."/>
            <person name="Pangilinan J."/>
            <person name="Lipzen A."/>
            <person name="Riley R."/>
            <person name="Ahrendt S."/>
            <person name="Ng V."/>
            <person name="Barry K."/>
            <person name="Daum C."/>
            <person name="Grigoriev I.V."/>
            <person name="Hilden K.S."/>
            <person name="Makela M.R."/>
            <person name="de Vries R.P."/>
        </authorList>
    </citation>
    <scope>NUCLEOTIDE SEQUENCE [LARGE SCALE GENOMIC DNA]</scope>
    <source>
        <strain evidence="3 4">CBS 464.89</strain>
    </source>
</reference>
<accession>A0A4Q9PRS0</accession>
<gene>
    <name evidence="3" type="ORF">BD310DRAFT_1040126</name>
</gene>
<organism evidence="3 4">
    <name type="scientific">Dichomitus squalens</name>
    <dbReference type="NCBI Taxonomy" id="114155"/>
    <lineage>
        <taxon>Eukaryota</taxon>
        <taxon>Fungi</taxon>
        <taxon>Dikarya</taxon>
        <taxon>Basidiomycota</taxon>
        <taxon>Agaricomycotina</taxon>
        <taxon>Agaricomycetes</taxon>
        <taxon>Polyporales</taxon>
        <taxon>Polyporaceae</taxon>
        <taxon>Dichomitus</taxon>
    </lineage>
</organism>
<name>A0A4Q9PRS0_9APHY</name>
<dbReference type="EMBL" id="ML145142">
    <property type="protein sequence ID" value="TBU57080.1"/>
    <property type="molecule type" value="Genomic_DNA"/>
</dbReference>